<proteinExistence type="predicted"/>
<sequence>MICDPWHVHLDLHRRSCPRIVAQLPASCPETSSRSVVLCGRVSISDVTLRAEGRPPGPAGGTQKDLFLLRSQFLHVSVLTVCSLCFSLVIVKLQFVEKRSSADVVVSLCRRSCSSSSEAGGSHQESGCKKLSGSLSSFTETSPCCTFITTREEEDPDPASFRGSEMVQALLSPNSSLCTVSEGCSTPITASMVSSPSTSTTNLHQDQEENHSAEKKTSNSVLEGRSSRKFSAPALRLARQLSVGGAASSSQIYYPFPSRRTPRISEAARRLGMYSTF</sequence>
<dbReference type="OMA" id="RSCPRIV"/>
<feature type="compositionally biased region" description="Polar residues" evidence="1">
    <location>
        <begin position="189"/>
        <end position="204"/>
    </location>
</feature>
<feature type="region of interest" description="Disordered" evidence="1">
    <location>
        <begin position="189"/>
        <end position="225"/>
    </location>
</feature>
<dbReference type="AlphaFoldDB" id="A0A3Q0RTX2"/>
<name>A0A3Q0RTX2_AMPCI</name>
<feature type="compositionally biased region" description="Basic and acidic residues" evidence="1">
    <location>
        <begin position="205"/>
        <end position="217"/>
    </location>
</feature>
<dbReference type="Proteomes" id="UP000261340">
    <property type="component" value="Unplaced"/>
</dbReference>
<dbReference type="GeneTree" id="ENSGT00940000178005"/>
<dbReference type="PANTHER" id="PTHR36290">
    <property type="entry name" value="RIKEN CDNA D630039A03 GENE"/>
    <property type="match status" value="1"/>
</dbReference>
<evidence type="ECO:0000256" key="1">
    <source>
        <dbReference type="SAM" id="MobiDB-lite"/>
    </source>
</evidence>
<keyword evidence="3" id="KW-1185">Reference proteome</keyword>
<evidence type="ECO:0000313" key="2">
    <source>
        <dbReference type="Ensembl" id="ENSACIP00000011840.1"/>
    </source>
</evidence>
<dbReference type="PANTHER" id="PTHR36290:SF1">
    <property type="entry name" value="RIKEN CDNA D630039A03 GENE"/>
    <property type="match status" value="1"/>
</dbReference>
<dbReference type="Ensembl" id="ENSACIT00000012173.1">
    <property type="protein sequence ID" value="ENSACIP00000011840.1"/>
    <property type="gene ID" value="ENSACIG00000009251.1"/>
</dbReference>
<reference evidence="2" key="1">
    <citation type="submission" date="2025-08" db="UniProtKB">
        <authorList>
            <consortium name="Ensembl"/>
        </authorList>
    </citation>
    <scope>IDENTIFICATION</scope>
</reference>
<accession>A0A3Q0RTX2</accession>
<reference evidence="2" key="2">
    <citation type="submission" date="2025-09" db="UniProtKB">
        <authorList>
            <consortium name="Ensembl"/>
        </authorList>
    </citation>
    <scope>IDENTIFICATION</scope>
</reference>
<protein>
    <submittedName>
        <fullName evidence="2">Uncharacterized protein</fullName>
    </submittedName>
</protein>
<organism evidence="2 3">
    <name type="scientific">Amphilophus citrinellus</name>
    <name type="common">Midas cichlid</name>
    <name type="synonym">Cichlasoma citrinellum</name>
    <dbReference type="NCBI Taxonomy" id="61819"/>
    <lineage>
        <taxon>Eukaryota</taxon>
        <taxon>Metazoa</taxon>
        <taxon>Chordata</taxon>
        <taxon>Craniata</taxon>
        <taxon>Vertebrata</taxon>
        <taxon>Euteleostomi</taxon>
        <taxon>Actinopterygii</taxon>
        <taxon>Neopterygii</taxon>
        <taxon>Teleostei</taxon>
        <taxon>Neoteleostei</taxon>
        <taxon>Acanthomorphata</taxon>
        <taxon>Ovalentaria</taxon>
        <taxon>Cichlomorphae</taxon>
        <taxon>Cichliformes</taxon>
        <taxon>Cichlidae</taxon>
        <taxon>New World cichlids</taxon>
        <taxon>Cichlasomatinae</taxon>
        <taxon>Heroini</taxon>
        <taxon>Amphilophus</taxon>
    </lineage>
</organism>
<evidence type="ECO:0000313" key="3">
    <source>
        <dbReference type="Proteomes" id="UP000261340"/>
    </source>
</evidence>